<accession>A0AA46DCU3</accession>
<feature type="transmembrane region" description="Helical" evidence="1">
    <location>
        <begin position="43"/>
        <end position="65"/>
    </location>
</feature>
<feature type="transmembrane region" description="Helical" evidence="1">
    <location>
        <begin position="16"/>
        <end position="36"/>
    </location>
</feature>
<evidence type="ECO:0000313" key="3">
    <source>
        <dbReference type="Proteomes" id="UP000294772"/>
    </source>
</evidence>
<dbReference type="EMBL" id="SLXF01000007">
    <property type="protein sequence ID" value="TCP06218.1"/>
    <property type="molecule type" value="Genomic_DNA"/>
</dbReference>
<name>A0AA46DCU3_9BURK</name>
<dbReference type="Pfam" id="PF11911">
    <property type="entry name" value="DUF3429"/>
    <property type="match status" value="1"/>
</dbReference>
<comment type="caution">
    <text evidence="2">The sequence shown here is derived from an EMBL/GenBank/DDBJ whole genome shotgun (WGS) entry which is preliminary data.</text>
</comment>
<feature type="transmembrane region" description="Helical" evidence="1">
    <location>
        <begin position="85"/>
        <end position="112"/>
    </location>
</feature>
<keyword evidence="1" id="KW-1133">Transmembrane helix</keyword>
<organism evidence="2 3">
    <name type="scientific">Caldimonas thermodepolymerans</name>
    <dbReference type="NCBI Taxonomy" id="215580"/>
    <lineage>
        <taxon>Bacteria</taxon>
        <taxon>Pseudomonadati</taxon>
        <taxon>Pseudomonadota</taxon>
        <taxon>Betaproteobacteria</taxon>
        <taxon>Burkholderiales</taxon>
        <taxon>Sphaerotilaceae</taxon>
        <taxon>Caldimonas</taxon>
    </lineage>
</organism>
<reference evidence="2 3" key="1">
    <citation type="submission" date="2019-03" db="EMBL/GenBank/DDBJ databases">
        <title>Genomic Encyclopedia of Type Strains, Phase IV (KMG-IV): sequencing the most valuable type-strain genomes for metagenomic binning, comparative biology and taxonomic classification.</title>
        <authorList>
            <person name="Goeker M."/>
        </authorList>
    </citation>
    <scope>NUCLEOTIDE SEQUENCE [LARGE SCALE GENOMIC DNA]</scope>
    <source>
        <strain evidence="2 3">DSM 15264</strain>
    </source>
</reference>
<dbReference type="AlphaFoldDB" id="A0AA46DCU3"/>
<gene>
    <name evidence="2" type="ORF">EV676_10789</name>
</gene>
<protein>
    <submittedName>
        <fullName evidence="2">Uncharacterized protein DUF3429</fullName>
    </submittedName>
</protein>
<keyword evidence="1" id="KW-0812">Transmembrane</keyword>
<proteinExistence type="predicted"/>
<sequence length="147" mass="15392">MSRPGSSLPPPPVARWLVHLGLLPFVSGALLVWLVHPEVQPHVTLALAGHAAVVLSFLGGVQWGLAVRQPVPSPVPCTWGVVLTGVAWVAVVMPPYAGLVVLGAMQLLACLVDRRLYPGLGARGWLVLRFRLAAVASLSCFLAAAGV</sequence>
<dbReference type="Proteomes" id="UP000294772">
    <property type="component" value="Unassembled WGS sequence"/>
</dbReference>
<feature type="transmembrane region" description="Helical" evidence="1">
    <location>
        <begin position="124"/>
        <end position="145"/>
    </location>
</feature>
<keyword evidence="1" id="KW-0472">Membrane</keyword>
<dbReference type="InterPro" id="IPR021836">
    <property type="entry name" value="DUF3429"/>
</dbReference>
<evidence type="ECO:0000256" key="1">
    <source>
        <dbReference type="SAM" id="Phobius"/>
    </source>
</evidence>
<evidence type="ECO:0000313" key="2">
    <source>
        <dbReference type="EMBL" id="TCP06218.1"/>
    </source>
</evidence>